<sequence>MEGEIINKVAESSLINFDLEKYYDQSPRVQFDIKDNLFNELVLKEKDFREFVKTHDWAQYAGKHVAIFCSVDAIVPTWAYMLLSSVLEPVAKTVVFGDLSHLENYLFQSALNRVNLEDFRDGKVIIKGCGRFPVPEFAYVEITKLLRPVVASLMYGEACSAVPIYKRPKVNS</sequence>
<dbReference type="InterPro" id="IPR018914">
    <property type="entry name" value="DUF2480"/>
</dbReference>
<gene>
    <name evidence="1" type="ORF">N6H18_08140</name>
</gene>
<evidence type="ECO:0000313" key="1">
    <source>
        <dbReference type="EMBL" id="UXP33913.1"/>
    </source>
</evidence>
<evidence type="ECO:0000313" key="2">
    <source>
        <dbReference type="Proteomes" id="UP001065174"/>
    </source>
</evidence>
<accession>A0ABY6CWZ3</accession>
<dbReference type="RefSeq" id="WP_262311339.1">
    <property type="nucleotide sequence ID" value="NZ_CP106679.1"/>
</dbReference>
<reference evidence="1" key="1">
    <citation type="submission" date="2022-09" db="EMBL/GenBank/DDBJ databases">
        <title>Comparative genomics and taxonomic characterization of three novel marine species of genus Reichenbachiella exhibiting antioxidant and polysaccharide degradation activities.</title>
        <authorList>
            <person name="Muhammad N."/>
            <person name="Lee Y.-J."/>
            <person name="Ko J."/>
            <person name="Kim S.-G."/>
        </authorList>
    </citation>
    <scope>NUCLEOTIDE SEQUENCE</scope>
    <source>
        <strain evidence="1">BKB1-1</strain>
    </source>
</reference>
<dbReference type="EMBL" id="CP106679">
    <property type="protein sequence ID" value="UXP33913.1"/>
    <property type="molecule type" value="Genomic_DNA"/>
</dbReference>
<keyword evidence="2" id="KW-1185">Reference proteome</keyword>
<protein>
    <submittedName>
        <fullName evidence="1">DUF2480 family protein</fullName>
    </submittedName>
</protein>
<organism evidence="1 2">
    <name type="scientific">Reichenbachiella agarivorans</name>
    <dbReference type="NCBI Taxonomy" id="2979464"/>
    <lineage>
        <taxon>Bacteria</taxon>
        <taxon>Pseudomonadati</taxon>
        <taxon>Bacteroidota</taxon>
        <taxon>Cytophagia</taxon>
        <taxon>Cytophagales</taxon>
        <taxon>Reichenbachiellaceae</taxon>
        <taxon>Reichenbachiella</taxon>
    </lineage>
</organism>
<dbReference type="Proteomes" id="UP001065174">
    <property type="component" value="Chromosome"/>
</dbReference>
<proteinExistence type="predicted"/>
<dbReference type="Pfam" id="PF10652">
    <property type="entry name" value="DUF2480"/>
    <property type="match status" value="1"/>
</dbReference>
<name>A0ABY6CWZ3_9BACT</name>